<evidence type="ECO:0000256" key="4">
    <source>
        <dbReference type="ARBA" id="ARBA00023004"/>
    </source>
</evidence>
<keyword evidence="2" id="KW-0479">Metal-binding</keyword>
<evidence type="ECO:0000313" key="7">
    <source>
        <dbReference type="Proteomes" id="UP000002774"/>
    </source>
</evidence>
<accession>H1YD85</accession>
<keyword evidence="3" id="KW-0560">Oxidoreductase</keyword>
<dbReference type="InterPro" id="IPR039650">
    <property type="entry name" value="HdrA-like"/>
</dbReference>
<keyword evidence="5" id="KW-0411">Iron-sulfur</keyword>
<dbReference type="Gene3D" id="3.50.50.60">
    <property type="entry name" value="FAD/NAD(P)-binding domain"/>
    <property type="match status" value="1"/>
</dbReference>
<evidence type="ECO:0000256" key="2">
    <source>
        <dbReference type="ARBA" id="ARBA00022723"/>
    </source>
</evidence>
<sequence>MIKKLLLIILICGIAPVYGQTIKTDVVVIGGGASGVAAAIQAARSKVKTLLIEPGPWLGGSLTAGGNCIVEANRNLPSGIWGEFRRHVRDFYKKEPGYDTALNAALKFEPYTGSAILKKITDTVKRLTVKTKTPWTAIKKNGDGWEVTITEDGKPVIVKASVVIDATETGDVAAKAGVKFDVGFESNKTTGEALAPNEASPLIQEITWIAILKDYGRAADRTIPKPEGYNAADYACLKSKDIKKMLADGRLPNDKYMIKWGECANSFPVTMEQLEPEQRDAFYKKAKLKTLGLIYYMETELGLKNLSLDFQEFGTPDKLPYIPYMREARRAKGLIRMSLNDIYTPYDNASKLYRTSIAVGDASPGQHYAAGSNAPKTNYPPMPGYSIPMGAVVIKELDNLLVTEKAMSTTHLTNASTFYPSVQMTLGQGAGTIAAYCAFFKTTTKNLQVRKIQTELLDYKGYLMPFVDIDPKDVYFRSIQQVGATGMLRGVQKVNGKTSAVYFLPDSAVKTSEIKPIMLDLYTRSFLWYNKNKPGELFTVGNLLSFISEMTLADPENLEHKMKAAWKTTYKFTSDFDTKRPVTRREFAVLTNKFINPFARMVDITGRFVN</sequence>
<name>H1YD85_9SPHI</name>
<dbReference type="PANTHER" id="PTHR43498">
    <property type="entry name" value="FERREDOXIN:COB-COM HETERODISULFIDE REDUCTASE SUBUNIT A"/>
    <property type="match status" value="1"/>
</dbReference>
<dbReference type="STRING" id="714943.Mucpa_3004"/>
<dbReference type="EMBL" id="CM001403">
    <property type="protein sequence ID" value="EHQ27111.1"/>
    <property type="molecule type" value="Genomic_DNA"/>
</dbReference>
<dbReference type="AlphaFoldDB" id="H1YD85"/>
<dbReference type="PRINTS" id="PR00411">
    <property type="entry name" value="PNDRDTASEI"/>
</dbReference>
<evidence type="ECO:0000313" key="6">
    <source>
        <dbReference type="EMBL" id="EHQ27111.1"/>
    </source>
</evidence>
<evidence type="ECO:0000256" key="1">
    <source>
        <dbReference type="ARBA" id="ARBA00022485"/>
    </source>
</evidence>
<gene>
    <name evidence="6" type="ORF">Mucpa_3004</name>
</gene>
<dbReference type="GO" id="GO:0046872">
    <property type="term" value="F:metal ion binding"/>
    <property type="evidence" value="ECO:0007669"/>
    <property type="project" value="UniProtKB-KW"/>
</dbReference>
<dbReference type="eggNOG" id="COG2072">
    <property type="taxonomic scope" value="Bacteria"/>
</dbReference>
<evidence type="ECO:0000256" key="3">
    <source>
        <dbReference type="ARBA" id="ARBA00023002"/>
    </source>
</evidence>
<dbReference type="Proteomes" id="UP000002774">
    <property type="component" value="Chromosome"/>
</dbReference>
<dbReference type="HOGENOM" id="CLU_029779_0_0_10"/>
<organism evidence="6 7">
    <name type="scientific">Mucilaginibacter paludis DSM 18603</name>
    <dbReference type="NCBI Taxonomy" id="714943"/>
    <lineage>
        <taxon>Bacteria</taxon>
        <taxon>Pseudomonadati</taxon>
        <taxon>Bacteroidota</taxon>
        <taxon>Sphingobacteriia</taxon>
        <taxon>Sphingobacteriales</taxon>
        <taxon>Sphingobacteriaceae</taxon>
        <taxon>Mucilaginibacter</taxon>
    </lineage>
</organism>
<keyword evidence="1" id="KW-0004">4Fe-4S</keyword>
<dbReference type="SUPFAM" id="SSF51905">
    <property type="entry name" value="FAD/NAD(P)-binding domain"/>
    <property type="match status" value="1"/>
</dbReference>
<dbReference type="OrthoDB" id="615715at2"/>
<dbReference type="PANTHER" id="PTHR43498:SF1">
    <property type="entry name" value="COB--COM HETERODISULFIDE REDUCTASE IRON-SULFUR SUBUNIT A"/>
    <property type="match status" value="1"/>
</dbReference>
<dbReference type="Pfam" id="PF12831">
    <property type="entry name" value="FAD_oxidored"/>
    <property type="match status" value="1"/>
</dbReference>
<reference evidence="6" key="1">
    <citation type="submission" date="2011-09" db="EMBL/GenBank/DDBJ databases">
        <title>The permanent draft genome of Mucilaginibacter paludis DSM 18603.</title>
        <authorList>
            <consortium name="US DOE Joint Genome Institute (JGI-PGF)"/>
            <person name="Lucas S."/>
            <person name="Han J."/>
            <person name="Lapidus A."/>
            <person name="Bruce D."/>
            <person name="Goodwin L."/>
            <person name="Pitluck S."/>
            <person name="Peters L."/>
            <person name="Kyrpides N."/>
            <person name="Mavromatis K."/>
            <person name="Ivanova N."/>
            <person name="Mikhailova N."/>
            <person name="Held B."/>
            <person name="Detter J.C."/>
            <person name="Tapia R."/>
            <person name="Han C."/>
            <person name="Land M."/>
            <person name="Hauser L."/>
            <person name="Markowitz V."/>
            <person name="Cheng J.-F."/>
            <person name="Hugenholtz P."/>
            <person name="Woyke T."/>
            <person name="Wu D."/>
            <person name="Tindall B."/>
            <person name="Brambilla E."/>
            <person name="Klenk H.-P."/>
            <person name="Eisen J.A."/>
        </authorList>
    </citation>
    <scope>NUCLEOTIDE SEQUENCE [LARGE SCALE GENOMIC DNA]</scope>
    <source>
        <strain evidence="6">DSM 18603</strain>
    </source>
</reference>
<dbReference type="RefSeq" id="WP_008507414.1">
    <property type="nucleotide sequence ID" value="NZ_CM001403.1"/>
</dbReference>
<dbReference type="GO" id="GO:0051539">
    <property type="term" value="F:4 iron, 4 sulfur cluster binding"/>
    <property type="evidence" value="ECO:0007669"/>
    <property type="project" value="UniProtKB-KW"/>
</dbReference>
<keyword evidence="7" id="KW-1185">Reference proteome</keyword>
<keyword evidence="4" id="KW-0408">Iron</keyword>
<evidence type="ECO:0000256" key="5">
    <source>
        <dbReference type="ARBA" id="ARBA00023014"/>
    </source>
</evidence>
<dbReference type="GO" id="GO:0016491">
    <property type="term" value="F:oxidoreductase activity"/>
    <property type="evidence" value="ECO:0007669"/>
    <property type="project" value="UniProtKB-KW"/>
</dbReference>
<protein>
    <submittedName>
        <fullName evidence="6">Glucose-inhibited division protein A</fullName>
    </submittedName>
</protein>
<proteinExistence type="predicted"/>
<dbReference type="InterPro" id="IPR036188">
    <property type="entry name" value="FAD/NAD-bd_sf"/>
</dbReference>